<dbReference type="STRING" id="1445577.A0A010S7D0"/>
<keyword evidence="1" id="KW-0539">Nucleus</keyword>
<evidence type="ECO:0000259" key="3">
    <source>
        <dbReference type="PROSITE" id="PS50048"/>
    </source>
</evidence>
<evidence type="ECO:0000256" key="1">
    <source>
        <dbReference type="ARBA" id="ARBA00023242"/>
    </source>
</evidence>
<dbReference type="Pfam" id="PF00172">
    <property type="entry name" value="Zn_clus"/>
    <property type="match status" value="1"/>
</dbReference>
<reference evidence="4 5" key="1">
    <citation type="submission" date="2014-02" db="EMBL/GenBank/DDBJ databases">
        <title>The genome sequence of Colletotrichum fioriniae PJ7.</title>
        <authorList>
            <person name="Baroncelli R."/>
            <person name="Thon M.R."/>
        </authorList>
    </citation>
    <scope>NUCLEOTIDE SEQUENCE [LARGE SCALE GENOMIC DNA]</scope>
    <source>
        <strain evidence="4 5">PJ7</strain>
    </source>
</reference>
<organism evidence="4 5">
    <name type="scientific">Colletotrichum fioriniae PJ7</name>
    <dbReference type="NCBI Taxonomy" id="1445577"/>
    <lineage>
        <taxon>Eukaryota</taxon>
        <taxon>Fungi</taxon>
        <taxon>Dikarya</taxon>
        <taxon>Ascomycota</taxon>
        <taxon>Pezizomycotina</taxon>
        <taxon>Sordariomycetes</taxon>
        <taxon>Hypocreomycetidae</taxon>
        <taxon>Glomerellales</taxon>
        <taxon>Glomerellaceae</taxon>
        <taxon>Colletotrichum</taxon>
        <taxon>Colletotrichum acutatum species complex</taxon>
    </lineage>
</organism>
<protein>
    <recommendedName>
        <fullName evidence="3">Zn(2)-C6 fungal-type domain-containing protein</fullName>
    </recommendedName>
</protein>
<dbReference type="CDD" id="cd00067">
    <property type="entry name" value="GAL4"/>
    <property type="match status" value="1"/>
</dbReference>
<dbReference type="SUPFAM" id="SSF57701">
    <property type="entry name" value="Zn2/Cys6 DNA-binding domain"/>
    <property type="match status" value="1"/>
</dbReference>
<sequence>MDFQNYEMNLEYFPVRQRWDESLNMVVPEYAQDIDWSNEDIQNQLSEMVANSSPSVFPSGSNGTMTSSVSPGAGVFDNEAHQAGDMDASNNGGDYFQEQIFYLNSPALPPAPIPVPSEPSFFAPGASAGGNVFSSELDEDFGSNEYFLDDDMAGSNIPNPAYNLDFGGNSTPVDDMEAGSSPFFADNMAENYSSPSVDDNVVRDALGPNNQDARVQKRGNGKGKAKAPRKTKKATPDKPARAVRAFSCKSCRRKKTKCDGSPGHACSKCQKSGTTCEIDGKDGRTNKTIIDKYESLRIALNAHLVRVAQICHHFCKSYSGLQERCQVAAGAAPTLEVFRRMGIPIEPWRLRDILRADDPKTHQLPEYRSRLVEVGQKAKKMTNILAKLIEMLTQSNSDLWADGRRLTYELFDNNPELDSFDTKINAVFVTDEQDFIYTVLANEVDEIIAQYD</sequence>
<dbReference type="PROSITE" id="PS00463">
    <property type="entry name" value="ZN2_CY6_FUNGAL_1"/>
    <property type="match status" value="1"/>
</dbReference>
<dbReference type="Gene3D" id="4.10.240.10">
    <property type="entry name" value="Zn(2)-C6 fungal-type DNA-binding domain"/>
    <property type="match status" value="1"/>
</dbReference>
<feature type="domain" description="Zn(2)-C6 fungal-type" evidence="3">
    <location>
        <begin position="247"/>
        <end position="278"/>
    </location>
</feature>
<dbReference type="Proteomes" id="UP000020467">
    <property type="component" value="Unassembled WGS sequence"/>
</dbReference>
<dbReference type="GO" id="GO:0008270">
    <property type="term" value="F:zinc ion binding"/>
    <property type="evidence" value="ECO:0007669"/>
    <property type="project" value="InterPro"/>
</dbReference>
<dbReference type="EMBL" id="JARH01000427">
    <property type="protein sequence ID" value="EXF80578.1"/>
    <property type="molecule type" value="Genomic_DNA"/>
</dbReference>
<name>A0A010S7D0_9PEZI</name>
<proteinExistence type="predicted"/>
<dbReference type="eggNOG" id="ENOG502T4DW">
    <property type="taxonomic scope" value="Eukaryota"/>
</dbReference>
<dbReference type="PROSITE" id="PS50048">
    <property type="entry name" value="ZN2_CY6_FUNGAL_2"/>
    <property type="match status" value="1"/>
</dbReference>
<dbReference type="KEGG" id="cfj:CFIO01_04285"/>
<comment type="caution">
    <text evidence="4">The sequence shown here is derived from an EMBL/GenBank/DDBJ whole genome shotgun (WGS) entry which is preliminary data.</text>
</comment>
<evidence type="ECO:0000313" key="4">
    <source>
        <dbReference type="EMBL" id="EXF80578.1"/>
    </source>
</evidence>
<dbReference type="HOGENOM" id="CLU_605509_0_0_1"/>
<dbReference type="OrthoDB" id="4849876at2759"/>
<dbReference type="AlphaFoldDB" id="A0A010S7D0"/>
<dbReference type="InterPro" id="IPR001138">
    <property type="entry name" value="Zn2Cys6_DnaBD"/>
</dbReference>
<dbReference type="InterPro" id="IPR036864">
    <property type="entry name" value="Zn2-C6_fun-type_DNA-bd_sf"/>
</dbReference>
<feature type="compositionally biased region" description="Basic residues" evidence="2">
    <location>
        <begin position="216"/>
        <end position="233"/>
    </location>
</feature>
<evidence type="ECO:0000313" key="5">
    <source>
        <dbReference type="Proteomes" id="UP000020467"/>
    </source>
</evidence>
<keyword evidence="5" id="KW-1185">Reference proteome</keyword>
<accession>A0A010S7D0</accession>
<dbReference type="SMART" id="SM00066">
    <property type="entry name" value="GAL4"/>
    <property type="match status" value="1"/>
</dbReference>
<dbReference type="GO" id="GO:0000981">
    <property type="term" value="F:DNA-binding transcription factor activity, RNA polymerase II-specific"/>
    <property type="evidence" value="ECO:0007669"/>
    <property type="project" value="InterPro"/>
</dbReference>
<feature type="region of interest" description="Disordered" evidence="2">
    <location>
        <begin position="194"/>
        <end position="239"/>
    </location>
</feature>
<gene>
    <name evidence="4" type="ORF">CFIO01_04285</name>
</gene>
<evidence type="ECO:0000256" key="2">
    <source>
        <dbReference type="SAM" id="MobiDB-lite"/>
    </source>
</evidence>